<dbReference type="SUPFAM" id="SSF56317">
    <property type="entry name" value="Carbon-nitrogen hydrolase"/>
    <property type="match status" value="1"/>
</dbReference>
<dbReference type="InterPro" id="IPR003010">
    <property type="entry name" value="C-N_Hydrolase"/>
</dbReference>
<accession>A0ABX0XXB4</accession>
<name>A0ABX0XXB4_9ACTN</name>
<evidence type="ECO:0000259" key="1">
    <source>
        <dbReference type="PROSITE" id="PS50263"/>
    </source>
</evidence>
<dbReference type="Pfam" id="PF00795">
    <property type="entry name" value="CN_hydrolase"/>
    <property type="match status" value="1"/>
</dbReference>
<keyword evidence="3" id="KW-1185">Reference proteome</keyword>
<gene>
    <name evidence="2" type="ORF">HC031_09105</name>
</gene>
<dbReference type="Proteomes" id="UP000722989">
    <property type="component" value="Unassembled WGS sequence"/>
</dbReference>
<feature type="domain" description="CN hydrolase" evidence="1">
    <location>
        <begin position="4"/>
        <end position="267"/>
    </location>
</feature>
<evidence type="ECO:0000313" key="2">
    <source>
        <dbReference type="EMBL" id="NJC69875.1"/>
    </source>
</evidence>
<comment type="caution">
    <text evidence="2">The sequence shown here is derived from an EMBL/GenBank/DDBJ whole genome shotgun (WGS) entry which is preliminary data.</text>
</comment>
<reference evidence="2 3" key="1">
    <citation type="submission" date="2020-03" db="EMBL/GenBank/DDBJ databases">
        <title>WGS of the type strain of Planosporangium spp.</title>
        <authorList>
            <person name="Thawai C."/>
        </authorList>
    </citation>
    <scope>NUCLEOTIDE SEQUENCE [LARGE SCALE GENOMIC DNA]</scope>
    <source>
        <strain evidence="2 3">TBRC 5610</strain>
    </source>
</reference>
<dbReference type="InterPro" id="IPR036526">
    <property type="entry name" value="C-N_Hydrolase_sf"/>
</dbReference>
<dbReference type="RefSeq" id="WP_167924744.1">
    <property type="nucleotide sequence ID" value="NZ_JAATVY010000004.1"/>
</dbReference>
<dbReference type="PANTHER" id="PTHR23088:SF50">
    <property type="entry name" value="HYDROLASE YHCX"/>
    <property type="match status" value="1"/>
</dbReference>
<dbReference type="PROSITE" id="PS50263">
    <property type="entry name" value="CN_HYDROLASE"/>
    <property type="match status" value="1"/>
</dbReference>
<protein>
    <recommendedName>
        <fullName evidence="1">CN hydrolase domain-containing protein</fullName>
    </recommendedName>
</protein>
<evidence type="ECO:0000313" key="3">
    <source>
        <dbReference type="Proteomes" id="UP000722989"/>
    </source>
</evidence>
<sequence>MSRLTLALAAFELRPEHSVDDYLAHTGELVDQAAREGADLVVFPELASTGLLAAAPGGRVVAGTISDAYWNHLAGLADQILEGHVAQAQQHHVSVLAGSHNRRASDGTLRNSAFLIHPDGRVETQDKIQLTPQEHALGATGGDELLVAHVGPFTTGVLICADIQFPELSRYLVDNGAELILCPSLTWNRRGVHRVRTGALARAMENQLYVAMAPLVGSSGLPADAPLHAVGTPFVAAPVDKTFGLNNGILAERGDPAEGLLIVTIDKDLLRASRERPETPGLALRRPDLYDKLRSTARS</sequence>
<dbReference type="EMBL" id="JAATVY010000004">
    <property type="protein sequence ID" value="NJC69875.1"/>
    <property type="molecule type" value="Genomic_DNA"/>
</dbReference>
<dbReference type="Gene3D" id="3.60.110.10">
    <property type="entry name" value="Carbon-nitrogen hydrolase"/>
    <property type="match status" value="1"/>
</dbReference>
<dbReference type="PANTHER" id="PTHR23088">
    <property type="entry name" value="NITRILASE-RELATED"/>
    <property type="match status" value="1"/>
</dbReference>
<organism evidence="2 3">
    <name type="scientific">Planosporangium thailandense</name>
    <dbReference type="NCBI Taxonomy" id="765197"/>
    <lineage>
        <taxon>Bacteria</taxon>
        <taxon>Bacillati</taxon>
        <taxon>Actinomycetota</taxon>
        <taxon>Actinomycetes</taxon>
        <taxon>Micromonosporales</taxon>
        <taxon>Micromonosporaceae</taxon>
        <taxon>Planosporangium</taxon>
    </lineage>
</organism>
<proteinExistence type="predicted"/>